<accession>A0A8H6KIP2</accession>
<dbReference type="EMBL" id="WIGO01000074">
    <property type="protein sequence ID" value="KAF6832045.1"/>
    <property type="molecule type" value="Genomic_DNA"/>
</dbReference>
<protein>
    <submittedName>
        <fullName evidence="2">Uncharacterized protein</fullName>
    </submittedName>
</protein>
<evidence type="ECO:0000313" key="2">
    <source>
        <dbReference type="EMBL" id="KAF6832045.1"/>
    </source>
</evidence>
<name>A0A8H6KIP2_9PEZI</name>
<sequence>MLRSNRLVGAAGAVDEDATEGSTDWPAHPSTTSPPLHARDTTHTTPKHTDIRGGVEGNATHVPIPPPQSPPAVAGAAAPAYGVRRVKTGRSWCEALEFANGLLMMQRSSSEETWHQRCFSRGTRDAHARVHMDAYITACRAPVPPRPDGA</sequence>
<reference evidence="2" key="1">
    <citation type="journal article" date="2020" name="Phytopathology">
        <title>Genome Sequence Resources of Colletotrichum truncatum, C. plurivorum, C. musicola, and C. sojae: Four Species Pathogenic to Soybean (Glycine max).</title>
        <authorList>
            <person name="Rogerio F."/>
            <person name="Boufleur T.R."/>
            <person name="Ciampi-Guillardi M."/>
            <person name="Sukno S.A."/>
            <person name="Thon M.R."/>
            <person name="Massola Junior N.S."/>
            <person name="Baroncelli R."/>
        </authorList>
    </citation>
    <scope>NUCLEOTIDE SEQUENCE</scope>
    <source>
        <strain evidence="2">LFN00145</strain>
    </source>
</reference>
<feature type="region of interest" description="Disordered" evidence="1">
    <location>
        <begin position="1"/>
        <end position="75"/>
    </location>
</feature>
<gene>
    <name evidence="2" type="ORF">CPLU01_06427</name>
</gene>
<keyword evidence="3" id="KW-1185">Reference proteome</keyword>
<evidence type="ECO:0000313" key="3">
    <source>
        <dbReference type="Proteomes" id="UP000654918"/>
    </source>
</evidence>
<feature type="compositionally biased region" description="Basic and acidic residues" evidence="1">
    <location>
        <begin position="37"/>
        <end position="53"/>
    </location>
</feature>
<dbReference type="Proteomes" id="UP000654918">
    <property type="component" value="Unassembled WGS sequence"/>
</dbReference>
<organism evidence="2 3">
    <name type="scientific">Colletotrichum plurivorum</name>
    <dbReference type="NCBI Taxonomy" id="2175906"/>
    <lineage>
        <taxon>Eukaryota</taxon>
        <taxon>Fungi</taxon>
        <taxon>Dikarya</taxon>
        <taxon>Ascomycota</taxon>
        <taxon>Pezizomycotina</taxon>
        <taxon>Sordariomycetes</taxon>
        <taxon>Hypocreomycetidae</taxon>
        <taxon>Glomerellales</taxon>
        <taxon>Glomerellaceae</taxon>
        <taxon>Colletotrichum</taxon>
        <taxon>Colletotrichum orchidearum species complex</taxon>
    </lineage>
</organism>
<comment type="caution">
    <text evidence="2">The sequence shown here is derived from an EMBL/GenBank/DDBJ whole genome shotgun (WGS) entry which is preliminary data.</text>
</comment>
<evidence type="ECO:0000256" key="1">
    <source>
        <dbReference type="SAM" id="MobiDB-lite"/>
    </source>
</evidence>
<proteinExistence type="predicted"/>
<dbReference type="AlphaFoldDB" id="A0A8H6KIP2"/>